<evidence type="ECO:0000256" key="1">
    <source>
        <dbReference type="ARBA" id="ARBA00004613"/>
    </source>
</evidence>
<keyword evidence="6" id="KW-0325">Glycoprotein</keyword>
<evidence type="ECO:0000313" key="8">
    <source>
        <dbReference type="Proteomes" id="UP000808372"/>
    </source>
</evidence>
<dbReference type="FunFam" id="3.10.450.10:FF:000009">
    <property type="entry name" value="Alpha-2-HS-glycoprotein 2"/>
    <property type="match status" value="1"/>
</dbReference>
<dbReference type="FunFam" id="3.10.450.10:FF:000002">
    <property type="entry name" value="Kininogen 1"/>
    <property type="match status" value="1"/>
</dbReference>
<dbReference type="CDD" id="cd00042">
    <property type="entry name" value="CY"/>
    <property type="match status" value="2"/>
</dbReference>
<accession>A0A8U0TKP1</accession>
<dbReference type="InterPro" id="IPR000010">
    <property type="entry name" value="Cystatin_dom"/>
</dbReference>
<comment type="subcellular location">
    <subcellularLocation>
        <location evidence="1">Secreted</location>
    </subcellularLocation>
</comment>
<keyword evidence="5" id="KW-1015">Disulfide bond</keyword>
<proteinExistence type="predicted"/>
<dbReference type="PANTHER" id="PTHR13814">
    <property type="entry name" value="FETUIN"/>
    <property type="match status" value="1"/>
</dbReference>
<name>A0A8U0TKP1_SALNM</name>
<dbReference type="Pfam" id="PF00031">
    <property type="entry name" value="Cystatin"/>
    <property type="match status" value="1"/>
</dbReference>
<dbReference type="PROSITE" id="PS51529">
    <property type="entry name" value="CYSTATIN_FETUIN_A"/>
    <property type="match status" value="1"/>
</dbReference>
<dbReference type="SMART" id="SM00043">
    <property type="entry name" value="CY"/>
    <property type="match status" value="2"/>
</dbReference>
<dbReference type="InterPro" id="IPR025760">
    <property type="entry name" value="Cystatin_Fetuin_A"/>
</dbReference>
<evidence type="ECO:0000259" key="7">
    <source>
        <dbReference type="PROSITE" id="PS51529"/>
    </source>
</evidence>
<organism evidence="8 9">
    <name type="scientific">Salvelinus namaycush</name>
    <name type="common">Lake trout</name>
    <name type="synonym">Salmo namaycush</name>
    <dbReference type="NCBI Taxonomy" id="8040"/>
    <lineage>
        <taxon>Eukaryota</taxon>
        <taxon>Metazoa</taxon>
        <taxon>Chordata</taxon>
        <taxon>Craniata</taxon>
        <taxon>Vertebrata</taxon>
        <taxon>Euteleostomi</taxon>
        <taxon>Actinopterygii</taxon>
        <taxon>Neopterygii</taxon>
        <taxon>Teleostei</taxon>
        <taxon>Protacanthopterygii</taxon>
        <taxon>Salmoniformes</taxon>
        <taxon>Salmonidae</taxon>
        <taxon>Salmoninae</taxon>
        <taxon>Salvelinus</taxon>
    </lineage>
</organism>
<dbReference type="OrthoDB" id="8780871at2759"/>
<dbReference type="PANTHER" id="PTHR13814:SF6">
    <property type="entry name" value="ALPHA-2-HS-GLYCOPROTEIN"/>
    <property type="match status" value="1"/>
</dbReference>
<dbReference type="SUPFAM" id="SSF54403">
    <property type="entry name" value="Cystatin/monellin"/>
    <property type="match status" value="2"/>
</dbReference>
<dbReference type="GeneID" id="120020605"/>
<dbReference type="InterPro" id="IPR001363">
    <property type="entry name" value="Prot_inh_fetuin_CS"/>
</dbReference>
<dbReference type="GO" id="GO:0031012">
    <property type="term" value="C:extracellular matrix"/>
    <property type="evidence" value="ECO:0007669"/>
    <property type="project" value="TreeGrafter"/>
</dbReference>
<dbReference type="RefSeq" id="XP_038820239.1">
    <property type="nucleotide sequence ID" value="XM_038964311.1"/>
</dbReference>
<evidence type="ECO:0000256" key="5">
    <source>
        <dbReference type="ARBA" id="ARBA00023157"/>
    </source>
</evidence>
<dbReference type="Gene3D" id="3.10.450.10">
    <property type="match status" value="2"/>
</dbReference>
<keyword evidence="2" id="KW-0964">Secreted</keyword>
<dbReference type="AlphaFoldDB" id="A0A8U0TKP1"/>
<dbReference type="Proteomes" id="UP000808372">
    <property type="component" value="Chromosome 25"/>
</dbReference>
<protein>
    <submittedName>
        <fullName evidence="9">Alpha-2-HS-glycoprotein 2</fullName>
    </submittedName>
</protein>
<dbReference type="GO" id="GO:0004869">
    <property type="term" value="F:cysteine-type endopeptidase inhibitor activity"/>
    <property type="evidence" value="ECO:0007669"/>
    <property type="project" value="InterPro"/>
</dbReference>
<evidence type="ECO:0000256" key="3">
    <source>
        <dbReference type="ARBA" id="ARBA00022729"/>
    </source>
</evidence>
<keyword evidence="8" id="KW-1185">Reference proteome</keyword>
<dbReference type="InterPro" id="IPR050735">
    <property type="entry name" value="Kininogen_Fetuin_HRG"/>
</dbReference>
<evidence type="ECO:0000256" key="6">
    <source>
        <dbReference type="ARBA" id="ARBA00023180"/>
    </source>
</evidence>
<reference evidence="9" key="1">
    <citation type="submission" date="2025-08" db="UniProtKB">
        <authorList>
            <consortium name="RefSeq"/>
        </authorList>
    </citation>
    <scope>IDENTIFICATION</scope>
    <source>
        <tissue evidence="9">White muscle</tissue>
    </source>
</reference>
<dbReference type="CTD" id="567406"/>
<dbReference type="GO" id="GO:0072562">
    <property type="term" value="C:blood microparticle"/>
    <property type="evidence" value="ECO:0007669"/>
    <property type="project" value="TreeGrafter"/>
</dbReference>
<evidence type="ECO:0000256" key="4">
    <source>
        <dbReference type="ARBA" id="ARBA00022737"/>
    </source>
</evidence>
<evidence type="ECO:0000256" key="2">
    <source>
        <dbReference type="ARBA" id="ARBA00022525"/>
    </source>
</evidence>
<gene>
    <name evidence="9" type="primary">ahsg2</name>
</gene>
<keyword evidence="4" id="KW-0677">Repeat</keyword>
<dbReference type="InterPro" id="IPR046350">
    <property type="entry name" value="Cystatin_sf"/>
</dbReference>
<sequence length="404" mass="42730">MWTSSSVPPSLPATILPSSRPVLTLLMMSRLGIALVLGLLTGAWAQLFLHNVTRPPCDSPDVKAAALVAQDYLNGQHTHGYKYALNQIDDIKIITKPDGSEIYLMEVDLLETTCHVLDPTPVTNCTVRPKVATAVEGDCDVVLRKVGGVMSVTAFKCKTEESTEDLCVGCASLLPLNDTAGLTMVFASLVTFNNKTGKESLFEIMEVGRMSTQVVSGGARYLAEYVIVETNCTADDRDDNCVPLTNATAQRGFCQVAGVSSLHSIQCNIFAASSMMPIVDTNGTVPVPASVVHVHAGNLHKVHGLRHHKLTALHDPDRSGLLSAESGESGESEESIVPVVPVVVVPVGTEAPPVFVVDPVVGTDAPVVSGVVKREAPEPVPDSPAIVSAPLAPVPVCPGKKQFF</sequence>
<feature type="domain" description="Cystatin fetuin-A-type" evidence="7">
    <location>
        <begin position="52"/>
        <end position="160"/>
    </location>
</feature>
<dbReference type="PROSITE" id="PS01255">
    <property type="entry name" value="FETUIN_2"/>
    <property type="match status" value="1"/>
</dbReference>
<evidence type="ECO:0000313" key="9">
    <source>
        <dbReference type="RefSeq" id="XP_038820239.1"/>
    </source>
</evidence>
<keyword evidence="3" id="KW-0732">Signal</keyword>
<dbReference type="KEGG" id="snh:120020605"/>